<gene>
    <name evidence="2" type="ORF">WOLCODRAFT_164374</name>
</gene>
<sequence>MGGEQMRCGVKDAGERWKALPRMVCEEKSTRRPVRQTVFGKSSVDPRDARKNSVLAVEGTA</sequence>
<dbReference type="AlphaFoldDB" id="A0A2H3JTN5"/>
<evidence type="ECO:0000256" key="1">
    <source>
        <dbReference type="SAM" id="MobiDB-lite"/>
    </source>
</evidence>
<keyword evidence="3" id="KW-1185">Reference proteome</keyword>
<protein>
    <submittedName>
        <fullName evidence="2">Uncharacterized protein</fullName>
    </submittedName>
</protein>
<dbReference type="Proteomes" id="UP000218811">
    <property type="component" value="Unassembled WGS sequence"/>
</dbReference>
<proteinExistence type="predicted"/>
<name>A0A2H3JTN5_WOLCO</name>
<evidence type="ECO:0000313" key="2">
    <source>
        <dbReference type="EMBL" id="PCH43323.1"/>
    </source>
</evidence>
<accession>A0A2H3JTN5</accession>
<organism evidence="2 3">
    <name type="scientific">Wolfiporia cocos (strain MD-104)</name>
    <name type="common">Brown rot fungus</name>
    <dbReference type="NCBI Taxonomy" id="742152"/>
    <lineage>
        <taxon>Eukaryota</taxon>
        <taxon>Fungi</taxon>
        <taxon>Dikarya</taxon>
        <taxon>Basidiomycota</taxon>
        <taxon>Agaricomycotina</taxon>
        <taxon>Agaricomycetes</taxon>
        <taxon>Polyporales</taxon>
        <taxon>Phaeolaceae</taxon>
        <taxon>Wolfiporia</taxon>
    </lineage>
</organism>
<reference evidence="2 3" key="1">
    <citation type="journal article" date="2012" name="Science">
        <title>The Paleozoic origin of enzymatic lignin decomposition reconstructed from 31 fungal genomes.</title>
        <authorList>
            <person name="Floudas D."/>
            <person name="Binder M."/>
            <person name="Riley R."/>
            <person name="Barry K."/>
            <person name="Blanchette R.A."/>
            <person name="Henrissat B."/>
            <person name="Martinez A.T."/>
            <person name="Otillar R."/>
            <person name="Spatafora J.W."/>
            <person name="Yadav J.S."/>
            <person name="Aerts A."/>
            <person name="Benoit I."/>
            <person name="Boyd A."/>
            <person name="Carlson A."/>
            <person name="Copeland A."/>
            <person name="Coutinho P.M."/>
            <person name="de Vries R.P."/>
            <person name="Ferreira P."/>
            <person name="Findley K."/>
            <person name="Foster B."/>
            <person name="Gaskell J."/>
            <person name="Glotzer D."/>
            <person name="Gorecki P."/>
            <person name="Heitman J."/>
            <person name="Hesse C."/>
            <person name="Hori C."/>
            <person name="Igarashi K."/>
            <person name="Jurgens J.A."/>
            <person name="Kallen N."/>
            <person name="Kersten P."/>
            <person name="Kohler A."/>
            <person name="Kuees U."/>
            <person name="Kumar T.K.A."/>
            <person name="Kuo A."/>
            <person name="LaButti K."/>
            <person name="Larrondo L.F."/>
            <person name="Lindquist E."/>
            <person name="Ling A."/>
            <person name="Lombard V."/>
            <person name="Lucas S."/>
            <person name="Lundell T."/>
            <person name="Martin R."/>
            <person name="McLaughlin D.J."/>
            <person name="Morgenstern I."/>
            <person name="Morin E."/>
            <person name="Murat C."/>
            <person name="Nagy L.G."/>
            <person name="Nolan M."/>
            <person name="Ohm R.A."/>
            <person name="Patyshakuliyeva A."/>
            <person name="Rokas A."/>
            <person name="Ruiz-Duenas F.J."/>
            <person name="Sabat G."/>
            <person name="Salamov A."/>
            <person name="Samejima M."/>
            <person name="Schmutz J."/>
            <person name="Slot J.C."/>
            <person name="St John F."/>
            <person name="Stenlid J."/>
            <person name="Sun H."/>
            <person name="Sun S."/>
            <person name="Syed K."/>
            <person name="Tsang A."/>
            <person name="Wiebenga A."/>
            <person name="Young D."/>
            <person name="Pisabarro A."/>
            <person name="Eastwood D.C."/>
            <person name="Martin F."/>
            <person name="Cullen D."/>
            <person name="Grigoriev I.V."/>
            <person name="Hibbett D.S."/>
        </authorList>
    </citation>
    <scope>NUCLEOTIDE SEQUENCE [LARGE SCALE GENOMIC DNA]</scope>
    <source>
        <strain evidence="2 3">MD-104</strain>
    </source>
</reference>
<dbReference type="EMBL" id="KB468135">
    <property type="protein sequence ID" value="PCH43323.1"/>
    <property type="molecule type" value="Genomic_DNA"/>
</dbReference>
<evidence type="ECO:0000313" key="3">
    <source>
        <dbReference type="Proteomes" id="UP000218811"/>
    </source>
</evidence>
<feature type="region of interest" description="Disordered" evidence="1">
    <location>
        <begin position="41"/>
        <end position="61"/>
    </location>
</feature>